<evidence type="ECO:0000256" key="1">
    <source>
        <dbReference type="SAM" id="MobiDB-lite"/>
    </source>
</evidence>
<feature type="region of interest" description="Disordered" evidence="1">
    <location>
        <begin position="116"/>
        <end position="225"/>
    </location>
</feature>
<evidence type="ECO:0000313" key="4">
    <source>
        <dbReference type="Proteomes" id="UP001501115"/>
    </source>
</evidence>
<evidence type="ECO:0008006" key="5">
    <source>
        <dbReference type="Google" id="ProtNLM"/>
    </source>
</evidence>
<feature type="region of interest" description="Disordered" evidence="1">
    <location>
        <begin position="1"/>
        <end position="23"/>
    </location>
</feature>
<proteinExistence type="predicted"/>
<name>A0ABP8HIQ7_9ACTN</name>
<comment type="caution">
    <text evidence="3">The sequence shown here is derived from an EMBL/GenBank/DDBJ whole genome shotgun (WGS) entry which is preliminary data.</text>
</comment>
<dbReference type="Proteomes" id="UP001501115">
    <property type="component" value="Unassembled WGS sequence"/>
</dbReference>
<sequence length="283" mass="31044">MLEDGSGDPYTLPSGDKTGSRKSTLSMPAKTMLLILMSQRSPSFALHKAREYALWYGVSPSTVGRGIEELKKKRLLYEFLSEQQLDGFSVFGQSTHVRWALAAPFDLNVNKTEREAAEAAWTPEGSPAPRCGSAPVSPRSRGPRFRDEHRRGATAPAPRLPARRTRVGRGAGRRPANGRRPPVPAGSRPVKKPTVTPQGGTISMANEPKGTDRPASTQHHQGHGKLRHIWSEIRTRLRQLLDGGRRRRLRALARTAGYGIVRGAAGAVGASGTGWIIWWIQQR</sequence>
<keyword evidence="4" id="KW-1185">Reference proteome</keyword>
<gene>
    <name evidence="3" type="ORF">GCM10023086_75220</name>
</gene>
<keyword evidence="2" id="KW-1133">Transmembrane helix</keyword>
<feature type="compositionally biased region" description="Polar residues" evidence="1">
    <location>
        <begin position="195"/>
        <end position="204"/>
    </location>
</feature>
<evidence type="ECO:0000256" key="2">
    <source>
        <dbReference type="SAM" id="Phobius"/>
    </source>
</evidence>
<evidence type="ECO:0000313" key="3">
    <source>
        <dbReference type="EMBL" id="GAA4339935.1"/>
    </source>
</evidence>
<feature type="transmembrane region" description="Helical" evidence="2">
    <location>
        <begin position="255"/>
        <end position="280"/>
    </location>
</feature>
<dbReference type="EMBL" id="BAABET010000018">
    <property type="protein sequence ID" value="GAA4339935.1"/>
    <property type="molecule type" value="Genomic_DNA"/>
</dbReference>
<organism evidence="3 4">
    <name type="scientific">Streptomyces venetus</name>
    <dbReference type="NCBI Taxonomy" id="1701086"/>
    <lineage>
        <taxon>Bacteria</taxon>
        <taxon>Bacillati</taxon>
        <taxon>Actinomycetota</taxon>
        <taxon>Actinomycetes</taxon>
        <taxon>Kitasatosporales</taxon>
        <taxon>Streptomycetaceae</taxon>
        <taxon>Streptomyces</taxon>
    </lineage>
</organism>
<protein>
    <recommendedName>
        <fullName evidence="5">Helix-turn-helix domain-containing protein</fullName>
    </recommendedName>
</protein>
<accession>A0ABP8HIQ7</accession>
<keyword evidence="2" id="KW-0472">Membrane</keyword>
<reference evidence="4" key="1">
    <citation type="journal article" date="2019" name="Int. J. Syst. Evol. Microbiol.">
        <title>The Global Catalogue of Microorganisms (GCM) 10K type strain sequencing project: providing services to taxonomists for standard genome sequencing and annotation.</title>
        <authorList>
            <consortium name="The Broad Institute Genomics Platform"/>
            <consortium name="The Broad Institute Genome Sequencing Center for Infectious Disease"/>
            <person name="Wu L."/>
            <person name="Ma J."/>
        </authorList>
    </citation>
    <scope>NUCLEOTIDE SEQUENCE [LARGE SCALE GENOMIC DNA]</scope>
    <source>
        <strain evidence="4">JCM 31290</strain>
    </source>
</reference>
<keyword evidence="2" id="KW-0812">Transmembrane</keyword>